<keyword evidence="10" id="KW-0739">Sodium transport</keyword>
<keyword evidence="7" id="KW-0915">Sodium</keyword>
<comment type="similarity">
    <text evidence="2">Belongs to the monovalent cation:proton antiporter 2 (CPA2) transporter (TC 2.A.37) family.</text>
</comment>
<evidence type="ECO:0000313" key="13">
    <source>
        <dbReference type="EMBL" id="VED65560.1"/>
    </source>
</evidence>
<dbReference type="GO" id="GO:0015297">
    <property type="term" value="F:antiporter activity"/>
    <property type="evidence" value="ECO:0007669"/>
    <property type="project" value="UniProtKB-KW"/>
</dbReference>
<feature type="transmembrane region" description="Helical" evidence="11">
    <location>
        <begin position="357"/>
        <end position="376"/>
    </location>
</feature>
<dbReference type="PANTHER" id="PTHR43562:SF3">
    <property type="entry name" value="SODIUM ION_PROTON EXCHANGER (EUROFUNG)"/>
    <property type="match status" value="1"/>
</dbReference>
<keyword evidence="3" id="KW-0813">Transport</keyword>
<gene>
    <name evidence="13" type="primary">kefB</name>
    <name evidence="13" type="ORF">NCTC8184_01616</name>
</gene>
<feature type="transmembrane region" description="Helical" evidence="11">
    <location>
        <begin position="24"/>
        <end position="46"/>
    </location>
</feature>
<evidence type="ECO:0000256" key="7">
    <source>
        <dbReference type="ARBA" id="ARBA00023053"/>
    </source>
</evidence>
<feature type="transmembrane region" description="Helical" evidence="11">
    <location>
        <begin position="261"/>
        <end position="281"/>
    </location>
</feature>
<dbReference type="EMBL" id="LR134265">
    <property type="protein sequence ID" value="VED65560.1"/>
    <property type="molecule type" value="Genomic_DNA"/>
</dbReference>
<feature type="transmembrane region" description="Helical" evidence="11">
    <location>
        <begin position="293"/>
        <end position="312"/>
    </location>
</feature>
<evidence type="ECO:0000256" key="2">
    <source>
        <dbReference type="ARBA" id="ARBA00005551"/>
    </source>
</evidence>
<keyword evidence="9 11" id="KW-0472">Membrane</keyword>
<keyword evidence="6 11" id="KW-1133">Transmembrane helix</keyword>
<proteinExistence type="inferred from homology"/>
<evidence type="ECO:0000256" key="11">
    <source>
        <dbReference type="SAM" id="Phobius"/>
    </source>
</evidence>
<sequence length="378" mass="41080">MHIIIQITIILLASVLATLISKRIGIPAVVGQLLVGIIIGPAMLGLVHQNQVLHVLSEIGVILLMFLAGLEANFDLLKKYLKPSLLVAITGVIVPMALLALFYFLTRLFGFQINTAIFYGLVFAATSISITVEVLQEYNRVKTDTGAIILGAAVADDVLAVLLLSVFIATNGSSSNIGLQIIIQLLFFVFLFICMKYLVPALFKLIEKVHFFEKYTILAILICFSLSILADKVGMSSIIGSFFAGLAIGQTSFVDKVEHKISLLSYTFFIPIFFASIALPLKFDGMMSHLHTILIFTALAVLSKLIPGYFVGRGFNFSKLESLTIGGGMVSRGEMALIIVQVGLAAKIISSTTYSELVIVVILSTIIAPFILKYSFKD</sequence>
<evidence type="ECO:0000256" key="4">
    <source>
        <dbReference type="ARBA" id="ARBA00022449"/>
    </source>
</evidence>
<dbReference type="AlphaFoldDB" id="A0AB38VQN9"/>
<evidence type="ECO:0000313" key="14">
    <source>
        <dbReference type="Proteomes" id="UP000268870"/>
    </source>
</evidence>
<organism evidence="13 14">
    <name type="scientific">Streptococcus agalactiae</name>
    <dbReference type="NCBI Taxonomy" id="1311"/>
    <lineage>
        <taxon>Bacteria</taxon>
        <taxon>Bacillati</taxon>
        <taxon>Bacillota</taxon>
        <taxon>Bacilli</taxon>
        <taxon>Lactobacillales</taxon>
        <taxon>Streptococcaceae</taxon>
        <taxon>Streptococcus</taxon>
    </lineage>
</organism>
<name>A0AB38VQN9_STRAG</name>
<dbReference type="PANTHER" id="PTHR43562">
    <property type="entry name" value="NAPA-TYPE SODIUM/HYDROGEN ANTIPORTER"/>
    <property type="match status" value="1"/>
</dbReference>
<dbReference type="Proteomes" id="UP000268870">
    <property type="component" value="Chromosome"/>
</dbReference>
<feature type="transmembrane region" description="Helical" evidence="11">
    <location>
        <begin position="211"/>
        <end position="229"/>
    </location>
</feature>
<evidence type="ECO:0000256" key="10">
    <source>
        <dbReference type="ARBA" id="ARBA00023201"/>
    </source>
</evidence>
<evidence type="ECO:0000256" key="3">
    <source>
        <dbReference type="ARBA" id="ARBA00022448"/>
    </source>
</evidence>
<evidence type="ECO:0000256" key="6">
    <source>
        <dbReference type="ARBA" id="ARBA00022989"/>
    </source>
</evidence>
<comment type="subcellular location">
    <subcellularLocation>
        <location evidence="1">Membrane</location>
        <topology evidence="1">Multi-pass membrane protein</topology>
    </subcellularLocation>
</comment>
<feature type="transmembrane region" description="Helical" evidence="11">
    <location>
        <begin position="333"/>
        <end position="351"/>
    </location>
</feature>
<keyword evidence="5 11" id="KW-0812">Transmembrane</keyword>
<dbReference type="RefSeq" id="WP_115356845.1">
    <property type="nucleotide sequence ID" value="NZ_LR134265.1"/>
</dbReference>
<feature type="transmembrane region" description="Helical" evidence="11">
    <location>
        <begin position="235"/>
        <end position="254"/>
    </location>
</feature>
<feature type="transmembrane region" description="Helical" evidence="11">
    <location>
        <begin position="147"/>
        <end position="169"/>
    </location>
</feature>
<dbReference type="Gene3D" id="1.20.1530.20">
    <property type="match status" value="1"/>
</dbReference>
<evidence type="ECO:0000256" key="1">
    <source>
        <dbReference type="ARBA" id="ARBA00004141"/>
    </source>
</evidence>
<protein>
    <submittedName>
        <fullName evidence="13">Na+/H+ antiporter</fullName>
    </submittedName>
</protein>
<accession>A0AB38VQN9</accession>
<feature type="transmembrane region" description="Helical" evidence="11">
    <location>
        <begin position="116"/>
        <end position="135"/>
    </location>
</feature>
<dbReference type="GO" id="GO:1902600">
    <property type="term" value="P:proton transmembrane transport"/>
    <property type="evidence" value="ECO:0007669"/>
    <property type="project" value="InterPro"/>
</dbReference>
<evidence type="ECO:0000256" key="5">
    <source>
        <dbReference type="ARBA" id="ARBA00022692"/>
    </source>
</evidence>
<feature type="transmembrane region" description="Helical" evidence="11">
    <location>
        <begin position="52"/>
        <end position="72"/>
    </location>
</feature>
<feature type="transmembrane region" description="Helical" evidence="11">
    <location>
        <begin position="181"/>
        <end position="199"/>
    </location>
</feature>
<evidence type="ECO:0000256" key="8">
    <source>
        <dbReference type="ARBA" id="ARBA00023065"/>
    </source>
</evidence>
<dbReference type="GO" id="GO:0006814">
    <property type="term" value="P:sodium ion transport"/>
    <property type="evidence" value="ECO:0007669"/>
    <property type="project" value="UniProtKB-KW"/>
</dbReference>
<feature type="transmembrane region" description="Helical" evidence="11">
    <location>
        <begin position="84"/>
        <end position="104"/>
    </location>
</feature>
<dbReference type="InterPro" id="IPR038770">
    <property type="entry name" value="Na+/solute_symporter_sf"/>
</dbReference>
<keyword evidence="4" id="KW-0050">Antiport</keyword>
<dbReference type="GO" id="GO:0016020">
    <property type="term" value="C:membrane"/>
    <property type="evidence" value="ECO:0007669"/>
    <property type="project" value="UniProtKB-SubCell"/>
</dbReference>
<dbReference type="Pfam" id="PF00999">
    <property type="entry name" value="Na_H_Exchanger"/>
    <property type="match status" value="1"/>
</dbReference>
<feature type="domain" description="Cation/H+ exchanger transmembrane" evidence="12">
    <location>
        <begin position="12"/>
        <end position="373"/>
    </location>
</feature>
<keyword evidence="8" id="KW-0406">Ion transport</keyword>
<evidence type="ECO:0000256" key="9">
    <source>
        <dbReference type="ARBA" id="ARBA00023136"/>
    </source>
</evidence>
<evidence type="ECO:0000259" key="12">
    <source>
        <dbReference type="Pfam" id="PF00999"/>
    </source>
</evidence>
<reference evidence="13 14" key="1">
    <citation type="submission" date="2018-12" db="EMBL/GenBank/DDBJ databases">
        <authorList>
            <consortium name="Pathogen Informatics"/>
        </authorList>
    </citation>
    <scope>NUCLEOTIDE SEQUENCE [LARGE SCALE GENOMIC DNA]</scope>
    <source>
        <strain evidence="13 14">NCTC8184</strain>
    </source>
</reference>
<dbReference type="InterPro" id="IPR006153">
    <property type="entry name" value="Cation/H_exchanger_TM"/>
</dbReference>